<name>A0AB36JBT4_9BACL</name>
<protein>
    <submittedName>
        <fullName evidence="1">Uncharacterized protein</fullName>
    </submittedName>
</protein>
<evidence type="ECO:0000313" key="2">
    <source>
        <dbReference type="Proteomes" id="UP000187323"/>
    </source>
</evidence>
<dbReference type="Proteomes" id="UP000187323">
    <property type="component" value="Unassembled WGS sequence"/>
</dbReference>
<evidence type="ECO:0000313" key="1">
    <source>
        <dbReference type="EMBL" id="OME13871.1"/>
    </source>
</evidence>
<organism evidence="1 2">
    <name type="scientific">Paenibacillus odorifer</name>
    <dbReference type="NCBI Taxonomy" id="189426"/>
    <lineage>
        <taxon>Bacteria</taxon>
        <taxon>Bacillati</taxon>
        <taxon>Bacillota</taxon>
        <taxon>Bacilli</taxon>
        <taxon>Bacillales</taxon>
        <taxon>Paenibacillaceae</taxon>
        <taxon>Paenibacillus</taxon>
    </lineage>
</organism>
<accession>A0AB36JBT4</accession>
<proteinExistence type="predicted"/>
<dbReference type="AlphaFoldDB" id="A0AB36JBT4"/>
<sequence length="81" mass="9930">MQNCLKRCDKKIINLLVEDDLYFQFIRKYFAIAFVLFREHQKQFQSLSNREVIKCDFHIAMYMSYELFYASYSHFSISVHK</sequence>
<comment type="caution">
    <text evidence="1">The sequence shown here is derived from an EMBL/GenBank/DDBJ whole genome shotgun (WGS) entry which is preliminary data.</text>
</comment>
<reference evidence="1 2" key="1">
    <citation type="submission" date="2016-10" db="EMBL/GenBank/DDBJ databases">
        <title>Paenibacillus species isolates.</title>
        <authorList>
            <person name="Beno S.M."/>
        </authorList>
    </citation>
    <scope>NUCLEOTIDE SEQUENCE [LARGE SCALE GENOMIC DNA]</scope>
    <source>
        <strain evidence="1 2">FSL H7-0918</strain>
    </source>
</reference>
<dbReference type="EMBL" id="MPTO01000027">
    <property type="protein sequence ID" value="OME13871.1"/>
    <property type="molecule type" value="Genomic_DNA"/>
</dbReference>
<gene>
    <name evidence="1" type="ORF">BSK47_24800</name>
</gene>